<feature type="transmembrane region" description="Helical" evidence="3">
    <location>
        <begin position="48"/>
        <end position="69"/>
    </location>
</feature>
<evidence type="ECO:0000259" key="4">
    <source>
        <dbReference type="Pfam" id="PF25917"/>
    </source>
</evidence>
<dbReference type="RefSeq" id="WP_044456607.1">
    <property type="nucleotide sequence ID" value="NZ_CP010897.2"/>
</dbReference>
<dbReference type="InterPro" id="IPR058625">
    <property type="entry name" value="MdtA-like_BSH"/>
</dbReference>
<dbReference type="PRINTS" id="PR01490">
    <property type="entry name" value="RTXTOXIND"/>
</dbReference>
<dbReference type="SUPFAM" id="SSF111369">
    <property type="entry name" value="HlyD-like secretion proteins"/>
    <property type="match status" value="2"/>
</dbReference>
<evidence type="ECO:0000256" key="2">
    <source>
        <dbReference type="SAM" id="MobiDB-lite"/>
    </source>
</evidence>
<dbReference type="PANTHER" id="PTHR30386:SF24">
    <property type="entry name" value="MULTIDRUG RESISTANCE EFFLUX PUMP"/>
    <property type="match status" value="1"/>
</dbReference>
<name>A0ABM5T0D9_9BURK</name>
<dbReference type="EMBL" id="CP010897">
    <property type="protein sequence ID" value="AJP58305.1"/>
    <property type="molecule type" value="Genomic_DNA"/>
</dbReference>
<accession>A0ABM5T0D9</accession>
<feature type="region of interest" description="Disordered" evidence="2">
    <location>
        <begin position="1"/>
        <end position="43"/>
    </location>
</feature>
<dbReference type="InterPro" id="IPR058792">
    <property type="entry name" value="Beta-barrel_RND_2"/>
</dbReference>
<feature type="region of interest" description="Disordered" evidence="2">
    <location>
        <begin position="384"/>
        <end position="404"/>
    </location>
</feature>
<dbReference type="InterPro" id="IPR050739">
    <property type="entry name" value="MFP"/>
</dbReference>
<dbReference type="Gene3D" id="2.40.30.170">
    <property type="match status" value="1"/>
</dbReference>
<evidence type="ECO:0000313" key="6">
    <source>
        <dbReference type="EMBL" id="AJP58305.1"/>
    </source>
</evidence>
<feature type="compositionally biased region" description="Polar residues" evidence="2">
    <location>
        <begin position="1"/>
        <end position="13"/>
    </location>
</feature>
<dbReference type="Gene3D" id="2.40.50.100">
    <property type="match status" value="1"/>
</dbReference>
<protein>
    <submittedName>
        <fullName evidence="6">Multidrug ABC transporter permease</fullName>
    </submittedName>
</protein>
<evidence type="ECO:0000256" key="3">
    <source>
        <dbReference type="SAM" id="Phobius"/>
    </source>
</evidence>
<gene>
    <name evidence="6" type="ORF">UC34_17730</name>
</gene>
<feature type="compositionally biased region" description="Polar residues" evidence="2">
    <location>
        <begin position="30"/>
        <end position="39"/>
    </location>
</feature>
<dbReference type="Pfam" id="PF25917">
    <property type="entry name" value="BSH_RND"/>
    <property type="match status" value="1"/>
</dbReference>
<keyword evidence="1" id="KW-0175">Coiled coil</keyword>
<dbReference type="Gene3D" id="1.10.287.470">
    <property type="entry name" value="Helix hairpin bin"/>
    <property type="match status" value="2"/>
</dbReference>
<evidence type="ECO:0000313" key="7">
    <source>
        <dbReference type="Proteomes" id="UP000035085"/>
    </source>
</evidence>
<evidence type="ECO:0000256" key="1">
    <source>
        <dbReference type="SAM" id="Coils"/>
    </source>
</evidence>
<keyword evidence="3" id="KW-0472">Membrane</keyword>
<keyword evidence="3" id="KW-0812">Transmembrane</keyword>
<dbReference type="Proteomes" id="UP000035085">
    <property type="component" value="Chromosome"/>
</dbReference>
<proteinExistence type="predicted"/>
<feature type="coiled-coil region" evidence="1">
    <location>
        <begin position="213"/>
        <end position="247"/>
    </location>
</feature>
<reference evidence="7" key="1">
    <citation type="submission" date="2015-02" db="EMBL/GenBank/DDBJ databases">
        <title>Complete Genome Sequencing of Pandoraea vervacti NS15 sp. nov.</title>
        <authorList>
            <person name="Chan K.-G."/>
        </authorList>
    </citation>
    <scope>NUCLEOTIDE SEQUENCE [LARGE SCALE GENOMIC DNA]</scope>
    <source>
        <strain evidence="7">NS15</strain>
    </source>
</reference>
<feature type="coiled-coil region" evidence="1">
    <location>
        <begin position="140"/>
        <end position="167"/>
    </location>
</feature>
<evidence type="ECO:0000259" key="5">
    <source>
        <dbReference type="Pfam" id="PF25954"/>
    </source>
</evidence>
<feature type="domain" description="CusB-like beta-barrel" evidence="5">
    <location>
        <begin position="287"/>
        <end position="330"/>
    </location>
</feature>
<dbReference type="PANTHER" id="PTHR30386">
    <property type="entry name" value="MEMBRANE FUSION SUBUNIT OF EMRAB-TOLC MULTIDRUG EFFLUX PUMP"/>
    <property type="match status" value="1"/>
</dbReference>
<dbReference type="Pfam" id="PF25954">
    <property type="entry name" value="Beta-barrel_RND_2"/>
    <property type="match status" value="1"/>
</dbReference>
<keyword evidence="7" id="KW-1185">Reference proteome</keyword>
<sequence length="454" mass="46990">MTNAAQVTSSDSVKTPGGPVQAPSGKAQRHTGTPGQTTPPANPRRKQILLGALALGVVAGLGWGAHWWFVGRFIESTDDAYLQADSMTVAPKVGGYVTEVLVRDNETVSVGQPLVRLDGRQYQAAYDEAAATVVAREADVARAQAELSQHAATIAQARAELDSARANAAYSAGQVSRYAPLVATGAETDERLAELRNTSTRAQASLKSNEASLQSAERQTDTLSAALAQAKAQLAVAQASARKAELDLADTVVKSTLAGRVGDRAVRVGQFAQPGTRLLTVVPVQNVYLTANFKETQVGHMRPGQPVTIHVDALPGERIHGVVDSLSPGTGSQFALLPAQNATGNFTKIVQRVPVRIRLEAPESMRAVLLPGLSVTADVDTHGAAASPASSASTAPPASLASPISTAPAKHATMPLDTPAQLSLSAPLGFGVGPVMNAPTNADATASRMGVRHG</sequence>
<feature type="domain" description="Multidrug resistance protein MdtA-like barrel-sandwich hybrid" evidence="4">
    <location>
        <begin position="87"/>
        <end position="282"/>
    </location>
</feature>
<organism evidence="6 7">
    <name type="scientific">Pandoraea vervacti</name>
    <dbReference type="NCBI Taxonomy" id="656178"/>
    <lineage>
        <taxon>Bacteria</taxon>
        <taxon>Pseudomonadati</taxon>
        <taxon>Pseudomonadota</taxon>
        <taxon>Betaproteobacteria</taxon>
        <taxon>Burkholderiales</taxon>
        <taxon>Burkholderiaceae</taxon>
        <taxon>Pandoraea</taxon>
    </lineage>
</organism>
<keyword evidence="3" id="KW-1133">Transmembrane helix</keyword>